<keyword evidence="2" id="KW-0472">Membrane</keyword>
<keyword evidence="3" id="KW-0732">Signal</keyword>
<dbReference type="NCBIfam" id="NF033223">
    <property type="entry name" value="YHYH_alt"/>
    <property type="match status" value="1"/>
</dbReference>
<feature type="chain" id="PRO_5045612430" evidence="3">
    <location>
        <begin position="22"/>
        <end position="411"/>
    </location>
</feature>
<sequence>MKVLKQLAFIMVIILASLSFQEVSYAHSGRTDSSGGHNCSSKSQAKGLCSGYHYHNTGSSSHSSNSTSGQSTTTPSSTQSHDKDCSDFSSYDEVVAYWNKKGYSKDYDPERLDGWGNVVDDGIPCEVPSGYDTSKINGSPAQVAKVEEDNGEEDGHSVGYKDGYAKAAENSEASKGSEAYQEGYSSGYSKGYEEGLKEIEAEEKQAKKDGYNFGKENNKFAVPSKYKNNKVLSTSFSTGFDEAIAEKIKEKEKQFNTTGYEDGKKDSKNIPDDLEDNFVKAYMDGFEKGQKELEDTYIQKGYDDAFTMLNYKEPNFKQSRYISWYKEGFESNKEVIKIQETAYQQGLSGEEMTVPDEHSSSKEIFSHYYNEGFTEFKREQKEDTVVTLLFLGFISLGWLGRRYYVAMKMIA</sequence>
<dbReference type="InterPro" id="IPR047773">
    <property type="entry name" value="YHYH_dom_bact"/>
</dbReference>
<keyword evidence="5" id="KW-1185">Reference proteome</keyword>
<comment type="caution">
    <text evidence="4">The sequence shown here is derived from an EMBL/GenBank/DDBJ whole genome shotgun (WGS) entry which is preliminary data.</text>
</comment>
<evidence type="ECO:0000256" key="3">
    <source>
        <dbReference type="SAM" id="SignalP"/>
    </source>
</evidence>
<feature type="region of interest" description="Disordered" evidence="1">
    <location>
        <begin position="58"/>
        <end position="86"/>
    </location>
</feature>
<reference evidence="4 5" key="1">
    <citation type="submission" date="2024-09" db="EMBL/GenBank/DDBJ databases">
        <authorList>
            <person name="Sun Q."/>
            <person name="Mori K."/>
        </authorList>
    </citation>
    <scope>NUCLEOTIDE SEQUENCE [LARGE SCALE GENOMIC DNA]</scope>
    <source>
        <strain evidence="4 5">NCAIM B.02529</strain>
    </source>
</reference>
<organism evidence="4 5">
    <name type="scientific">Pontibacillus salicampi</name>
    <dbReference type="NCBI Taxonomy" id="1449801"/>
    <lineage>
        <taxon>Bacteria</taxon>
        <taxon>Bacillati</taxon>
        <taxon>Bacillota</taxon>
        <taxon>Bacilli</taxon>
        <taxon>Bacillales</taxon>
        <taxon>Bacillaceae</taxon>
        <taxon>Pontibacillus</taxon>
    </lineage>
</organism>
<evidence type="ECO:0000256" key="1">
    <source>
        <dbReference type="SAM" id="MobiDB-lite"/>
    </source>
</evidence>
<protein>
    <submittedName>
        <fullName evidence="4">YHYH domain-containing protein</fullName>
    </submittedName>
</protein>
<dbReference type="RefSeq" id="WP_377347279.1">
    <property type="nucleotide sequence ID" value="NZ_JBHLTP010000008.1"/>
</dbReference>
<accession>A0ABV6LND0</accession>
<dbReference type="EMBL" id="JBHLTP010000008">
    <property type="protein sequence ID" value="MFC0523891.1"/>
    <property type="molecule type" value="Genomic_DNA"/>
</dbReference>
<evidence type="ECO:0000256" key="2">
    <source>
        <dbReference type="SAM" id="Phobius"/>
    </source>
</evidence>
<name>A0ABV6LND0_9BACI</name>
<feature type="transmembrane region" description="Helical" evidence="2">
    <location>
        <begin position="385"/>
        <end position="404"/>
    </location>
</feature>
<feature type="compositionally biased region" description="Low complexity" evidence="1">
    <location>
        <begin position="58"/>
        <end position="79"/>
    </location>
</feature>
<proteinExistence type="predicted"/>
<keyword evidence="2" id="KW-1133">Transmembrane helix</keyword>
<dbReference type="Proteomes" id="UP001589836">
    <property type="component" value="Unassembled WGS sequence"/>
</dbReference>
<feature type="signal peptide" evidence="3">
    <location>
        <begin position="1"/>
        <end position="21"/>
    </location>
</feature>
<evidence type="ECO:0000313" key="5">
    <source>
        <dbReference type="Proteomes" id="UP001589836"/>
    </source>
</evidence>
<gene>
    <name evidence="4" type="ORF">ACFFGV_10010</name>
</gene>
<evidence type="ECO:0000313" key="4">
    <source>
        <dbReference type="EMBL" id="MFC0523891.1"/>
    </source>
</evidence>
<keyword evidence="2" id="KW-0812">Transmembrane</keyword>